<dbReference type="InterPro" id="IPR001451">
    <property type="entry name" value="Hexapep"/>
</dbReference>
<dbReference type="InterPro" id="IPR050179">
    <property type="entry name" value="Trans_hexapeptide_repeat"/>
</dbReference>
<feature type="domain" description="PglD N-terminal" evidence="2">
    <location>
        <begin position="4"/>
        <end position="81"/>
    </location>
</feature>
<gene>
    <name evidence="3" type="ORF">RXV79_05175</name>
</gene>
<dbReference type="PANTHER" id="PTHR43300:SF7">
    <property type="entry name" value="UDP-N-ACETYLBACILLOSAMINE N-ACETYLTRANSFERASE"/>
    <property type="match status" value="1"/>
</dbReference>
<dbReference type="Pfam" id="PF17836">
    <property type="entry name" value="PglD_N"/>
    <property type="match status" value="1"/>
</dbReference>
<dbReference type="EMBL" id="CP136336">
    <property type="protein sequence ID" value="WOB09455.1"/>
    <property type="molecule type" value="Genomic_DNA"/>
</dbReference>
<dbReference type="InterPro" id="IPR020019">
    <property type="entry name" value="AcTrfase_PglD-like"/>
</dbReference>
<organism evidence="3 4">
    <name type="scientific">Piscinibacter gummiphilus</name>
    <dbReference type="NCBI Taxonomy" id="946333"/>
    <lineage>
        <taxon>Bacteria</taxon>
        <taxon>Pseudomonadati</taxon>
        <taxon>Pseudomonadota</taxon>
        <taxon>Betaproteobacteria</taxon>
        <taxon>Burkholderiales</taxon>
        <taxon>Sphaerotilaceae</taxon>
        <taxon>Piscinibacter</taxon>
    </lineage>
</organism>
<comment type="similarity">
    <text evidence="1">Belongs to the transferase hexapeptide repeat family.</text>
</comment>
<dbReference type="CDD" id="cd03360">
    <property type="entry name" value="LbH_AT_putative"/>
    <property type="match status" value="1"/>
</dbReference>
<dbReference type="Gene3D" id="2.160.10.10">
    <property type="entry name" value="Hexapeptide repeat proteins"/>
    <property type="match status" value="1"/>
</dbReference>
<evidence type="ECO:0000259" key="2">
    <source>
        <dbReference type="Pfam" id="PF17836"/>
    </source>
</evidence>
<dbReference type="PANTHER" id="PTHR43300">
    <property type="entry name" value="ACETYLTRANSFERASE"/>
    <property type="match status" value="1"/>
</dbReference>
<dbReference type="Pfam" id="PF14602">
    <property type="entry name" value="Hexapep_2"/>
    <property type="match status" value="1"/>
</dbReference>
<dbReference type="InterPro" id="IPR041561">
    <property type="entry name" value="PglD_N"/>
</dbReference>
<dbReference type="InterPro" id="IPR011004">
    <property type="entry name" value="Trimer_LpxA-like_sf"/>
</dbReference>
<reference evidence="3 4" key="1">
    <citation type="submission" date="2023-10" db="EMBL/GenBank/DDBJ databases">
        <title>Bacteria for the degradation of biodegradable plastic PBAT(Polybutylene adipate terephthalate).</title>
        <authorList>
            <person name="Weon H.-Y."/>
            <person name="Yeon J."/>
        </authorList>
    </citation>
    <scope>NUCLEOTIDE SEQUENCE [LARGE SCALE GENOMIC DNA]</scope>
    <source>
        <strain evidence="3 4">SBD 7-3</strain>
    </source>
</reference>
<dbReference type="SUPFAM" id="SSF51161">
    <property type="entry name" value="Trimeric LpxA-like enzymes"/>
    <property type="match status" value="1"/>
</dbReference>
<keyword evidence="4" id="KW-1185">Reference proteome</keyword>
<protein>
    <submittedName>
        <fullName evidence="3">DapH/DapD/GlmU-related protein</fullName>
    </submittedName>
</protein>
<sequence length="216" mass="22307">MRTLYIIGTGGFAKEVAQLAHEINLAFAHWDALAYLSETPAEVGKPMPFGSVVGTDDILKDLSTPADVAVGIGSPRLRAKLGSSLMPLPSLRFPNLIHPANPINADHVLLGVGNIVTRGAVFTCDIKVGDLNVFNLNSTVGHDTTIGSFNVINPGTNVSGGVSIGDRCLFGTGSQVLEGISIANGSTIGAGAVVVKDVDRENLTLVGIPAKPLNAT</sequence>
<evidence type="ECO:0000256" key="1">
    <source>
        <dbReference type="ARBA" id="ARBA00007274"/>
    </source>
</evidence>
<dbReference type="RefSeq" id="WP_316702408.1">
    <property type="nucleotide sequence ID" value="NZ_CP136336.1"/>
</dbReference>
<name>A0ABZ0CWZ2_9BURK</name>
<evidence type="ECO:0000313" key="4">
    <source>
        <dbReference type="Proteomes" id="UP001303946"/>
    </source>
</evidence>
<accession>A0ABZ0CWZ2</accession>
<dbReference type="Proteomes" id="UP001303946">
    <property type="component" value="Chromosome"/>
</dbReference>
<evidence type="ECO:0000313" key="3">
    <source>
        <dbReference type="EMBL" id="WOB09455.1"/>
    </source>
</evidence>
<proteinExistence type="inferred from homology"/>
<dbReference type="Gene3D" id="3.40.50.20">
    <property type="match status" value="1"/>
</dbReference>